<dbReference type="Proteomes" id="UP001305521">
    <property type="component" value="Chromosome"/>
</dbReference>
<evidence type="ECO:0000313" key="3">
    <source>
        <dbReference type="EMBL" id="WPB86239.1"/>
    </source>
</evidence>
<evidence type="ECO:0000313" key="4">
    <source>
        <dbReference type="Proteomes" id="UP001305521"/>
    </source>
</evidence>
<dbReference type="GO" id="GO:0016757">
    <property type="term" value="F:glycosyltransferase activity"/>
    <property type="evidence" value="ECO:0007669"/>
    <property type="project" value="UniProtKB-KW"/>
</dbReference>
<organism evidence="3 4">
    <name type="scientific">Sediminicoccus rosea</name>
    <dbReference type="NCBI Taxonomy" id="1225128"/>
    <lineage>
        <taxon>Bacteria</taxon>
        <taxon>Pseudomonadati</taxon>
        <taxon>Pseudomonadota</taxon>
        <taxon>Alphaproteobacteria</taxon>
        <taxon>Acetobacterales</taxon>
        <taxon>Roseomonadaceae</taxon>
        <taxon>Sediminicoccus</taxon>
    </lineage>
</organism>
<evidence type="ECO:0000256" key="1">
    <source>
        <dbReference type="SAM" id="MobiDB-lite"/>
    </source>
</evidence>
<feature type="region of interest" description="Disordered" evidence="1">
    <location>
        <begin position="213"/>
        <end position="251"/>
    </location>
</feature>
<feature type="domain" description="Glycosyl transferase family 1" evidence="2">
    <location>
        <begin position="254"/>
        <end position="415"/>
    </location>
</feature>
<dbReference type="PANTHER" id="PTHR46401:SF9">
    <property type="entry name" value="MANNOSYLTRANSFERASE A"/>
    <property type="match status" value="1"/>
</dbReference>
<sequence>MSAPRFVVDLTDLLEFLEHFRTPMGVARVQMALLDAALALEEEPLFELTAFSLEQGRFVQFPAALMLALIQGGRQGGRLDEPAWLALQEARAAACREGPAFAFQPGDRLLALGLTGRNPVQLRRLREVRQAHRVLVCVLFYDAIPLATPEHCEASLTRSFAEHFLGLCLQMDRAVAISDCAARDFRLWQRRMLPHLDIPVGVMPLDARFPAMPAAEPHRRSAAEPHRRSAAEPQRGAAAEPPDAAAAEAPEWPERLRDGRPFVLCVATIESRKNHALLLHAWLTLLRRHGDAVIPDLVLVGRPGFQSEPVLHLLQSAPELRRRVIHLQDVGDALLGQLYERCLFTVFNSFYEGWGLPVTEALAHGKIPLTPDHTSLREAGGAAAQYFSPQSEPELAELAWSLIRDPAHRQHLESKIPERVRIRSWREVAEGLIATLSAEAPALPDPIRRLFFPLGERIVFEQPAVPDLPALPQPFSLLHQLLCEGEGWAEQERWAIGAGGGPVLLRLPLGAPAPEGLVLTLEIAASVTAPAQFRLRVRRPEEPPGPWFREEIPTGAVQLVRLDIPPCHPGDLLIEFDTGPPVPGEGRRPRIFFTGLMLCDAKDHAAQLRYLAVRSGVRTPRPA</sequence>
<feature type="compositionally biased region" description="Low complexity" evidence="1">
    <location>
        <begin position="237"/>
        <end position="250"/>
    </location>
</feature>
<dbReference type="Pfam" id="PF00534">
    <property type="entry name" value="Glycos_transf_1"/>
    <property type="match status" value="1"/>
</dbReference>
<dbReference type="SUPFAM" id="SSF53756">
    <property type="entry name" value="UDP-Glycosyltransferase/glycogen phosphorylase"/>
    <property type="match status" value="1"/>
</dbReference>
<dbReference type="EC" id="2.4.-.-" evidence="3"/>
<feature type="compositionally biased region" description="Basic and acidic residues" evidence="1">
    <location>
        <begin position="216"/>
        <end position="230"/>
    </location>
</feature>
<keyword evidence="4" id="KW-1185">Reference proteome</keyword>
<dbReference type="EMBL" id="CP137852">
    <property type="protein sequence ID" value="WPB86239.1"/>
    <property type="molecule type" value="Genomic_DNA"/>
</dbReference>
<protein>
    <submittedName>
        <fullName evidence="3">Glycosyltransferase</fullName>
        <ecNumber evidence="3">2.4.-.-</ecNumber>
    </submittedName>
</protein>
<proteinExistence type="predicted"/>
<keyword evidence="3" id="KW-0808">Transferase</keyword>
<accession>A0ABZ0PKG9</accession>
<dbReference type="PANTHER" id="PTHR46401">
    <property type="entry name" value="GLYCOSYLTRANSFERASE WBBK-RELATED"/>
    <property type="match status" value="1"/>
</dbReference>
<evidence type="ECO:0000259" key="2">
    <source>
        <dbReference type="Pfam" id="PF00534"/>
    </source>
</evidence>
<keyword evidence="3" id="KW-0328">Glycosyltransferase</keyword>
<name>A0ABZ0PKG9_9PROT</name>
<gene>
    <name evidence="3" type="ORF">R9Z33_05055</name>
</gene>
<dbReference type="RefSeq" id="WP_318650212.1">
    <property type="nucleotide sequence ID" value="NZ_CP137852.1"/>
</dbReference>
<dbReference type="InterPro" id="IPR001296">
    <property type="entry name" value="Glyco_trans_1"/>
</dbReference>
<dbReference type="Gene3D" id="3.40.50.2000">
    <property type="entry name" value="Glycogen Phosphorylase B"/>
    <property type="match status" value="1"/>
</dbReference>
<reference evidence="3 4" key="1">
    <citation type="submission" date="2023-11" db="EMBL/GenBank/DDBJ databases">
        <title>Arctic aerobic anoxygenic photoheterotroph Sediminicoccus rosea KRV36 adapts its photosynthesis to long days of polar summer.</title>
        <authorList>
            <person name="Tomasch J."/>
            <person name="Kopejtka K."/>
            <person name="Bily T."/>
            <person name="Gardiner A.T."/>
            <person name="Gardian Z."/>
            <person name="Shivaramu S."/>
            <person name="Koblizek M."/>
            <person name="Engelhardt F."/>
            <person name="Kaftan D."/>
        </authorList>
    </citation>
    <scope>NUCLEOTIDE SEQUENCE [LARGE SCALE GENOMIC DNA]</scope>
    <source>
        <strain evidence="3 4">R-30</strain>
    </source>
</reference>